<dbReference type="InterPro" id="IPR005333">
    <property type="entry name" value="Transcription_factor_TCP"/>
</dbReference>
<evidence type="ECO:0000256" key="1">
    <source>
        <dbReference type="ARBA" id="ARBA00004123"/>
    </source>
</evidence>
<keyword evidence="5" id="KW-0804">Transcription</keyword>
<keyword evidence="3" id="KW-0805">Transcription regulation</keyword>
<keyword evidence="2" id="KW-0217">Developmental protein</keyword>
<accession>A0AA88VL48</accession>
<dbReference type="Pfam" id="PF03634">
    <property type="entry name" value="TCP"/>
    <property type="match status" value="1"/>
</dbReference>
<comment type="subcellular location">
    <subcellularLocation>
        <location evidence="1">Nucleus</location>
    </subcellularLocation>
</comment>
<dbReference type="InterPro" id="IPR017888">
    <property type="entry name" value="CYC/TB1_R_domain"/>
</dbReference>
<feature type="compositionally biased region" description="Polar residues" evidence="7">
    <location>
        <begin position="1"/>
        <end position="27"/>
    </location>
</feature>
<dbReference type="InterPro" id="IPR017887">
    <property type="entry name" value="TF_TCP_subgr"/>
</dbReference>
<feature type="region of interest" description="Disordered" evidence="7">
    <location>
        <begin position="1"/>
        <end position="35"/>
    </location>
</feature>
<gene>
    <name evidence="10" type="ORF">RJ639_011166</name>
</gene>
<evidence type="ECO:0000256" key="3">
    <source>
        <dbReference type="ARBA" id="ARBA00023015"/>
    </source>
</evidence>
<dbReference type="GO" id="GO:0003700">
    <property type="term" value="F:DNA-binding transcription factor activity"/>
    <property type="evidence" value="ECO:0007669"/>
    <property type="project" value="InterPro"/>
</dbReference>
<keyword evidence="4" id="KW-0238">DNA-binding</keyword>
<protein>
    <submittedName>
        <fullName evidence="10">Uncharacterized protein</fullName>
    </submittedName>
</protein>
<keyword evidence="11" id="KW-1185">Reference proteome</keyword>
<evidence type="ECO:0000313" key="11">
    <source>
        <dbReference type="Proteomes" id="UP001188597"/>
    </source>
</evidence>
<dbReference type="PROSITE" id="PS51369">
    <property type="entry name" value="TCP"/>
    <property type="match status" value="1"/>
</dbReference>
<keyword evidence="6" id="KW-0539">Nucleus</keyword>
<feature type="domain" description="R" evidence="9">
    <location>
        <begin position="220"/>
        <end position="237"/>
    </location>
</feature>
<evidence type="ECO:0000259" key="8">
    <source>
        <dbReference type="PROSITE" id="PS51369"/>
    </source>
</evidence>
<dbReference type="PANTHER" id="PTHR31072">
    <property type="entry name" value="TRANSCRIPTION FACTOR TCP4-RELATED"/>
    <property type="match status" value="1"/>
</dbReference>
<dbReference type="EMBL" id="JAVXUP010001492">
    <property type="protein sequence ID" value="KAK3010976.1"/>
    <property type="molecule type" value="Genomic_DNA"/>
</dbReference>
<organism evidence="10 11">
    <name type="scientific">Escallonia herrerae</name>
    <dbReference type="NCBI Taxonomy" id="1293975"/>
    <lineage>
        <taxon>Eukaryota</taxon>
        <taxon>Viridiplantae</taxon>
        <taxon>Streptophyta</taxon>
        <taxon>Embryophyta</taxon>
        <taxon>Tracheophyta</taxon>
        <taxon>Spermatophyta</taxon>
        <taxon>Magnoliopsida</taxon>
        <taxon>eudicotyledons</taxon>
        <taxon>Gunneridae</taxon>
        <taxon>Pentapetalae</taxon>
        <taxon>asterids</taxon>
        <taxon>campanulids</taxon>
        <taxon>Escalloniales</taxon>
        <taxon>Escalloniaceae</taxon>
        <taxon>Escallonia</taxon>
    </lineage>
</organism>
<feature type="region of interest" description="Disordered" evidence="7">
    <location>
        <begin position="175"/>
        <end position="288"/>
    </location>
</feature>
<evidence type="ECO:0000259" key="9">
    <source>
        <dbReference type="PROSITE" id="PS51370"/>
    </source>
</evidence>
<feature type="compositionally biased region" description="Basic and acidic residues" evidence="7">
    <location>
        <begin position="188"/>
        <end position="198"/>
    </location>
</feature>
<feature type="compositionally biased region" description="Basic and acidic residues" evidence="7">
    <location>
        <begin position="270"/>
        <end position="279"/>
    </location>
</feature>
<dbReference type="GO" id="GO:0005634">
    <property type="term" value="C:nucleus"/>
    <property type="evidence" value="ECO:0007669"/>
    <property type="project" value="UniProtKB-SubCell"/>
</dbReference>
<reference evidence="10" key="1">
    <citation type="submission" date="2022-12" db="EMBL/GenBank/DDBJ databases">
        <title>Draft genome assemblies for two species of Escallonia (Escalloniales).</title>
        <authorList>
            <person name="Chanderbali A."/>
            <person name="Dervinis C."/>
            <person name="Anghel I."/>
            <person name="Soltis D."/>
            <person name="Soltis P."/>
            <person name="Zapata F."/>
        </authorList>
    </citation>
    <scope>NUCLEOTIDE SEQUENCE</scope>
    <source>
        <strain evidence="10">UCBG64.0493</strain>
        <tissue evidence="10">Leaf</tissue>
    </source>
</reference>
<feature type="domain" description="TCP" evidence="8">
    <location>
        <begin position="117"/>
        <end position="175"/>
    </location>
</feature>
<dbReference type="GO" id="GO:2000032">
    <property type="term" value="P:regulation of secondary shoot formation"/>
    <property type="evidence" value="ECO:0007669"/>
    <property type="project" value="TreeGrafter"/>
</dbReference>
<evidence type="ECO:0000313" key="10">
    <source>
        <dbReference type="EMBL" id="KAK3010976.1"/>
    </source>
</evidence>
<sequence>MFISSSDGTPLSYTTSTTCDENPYSRQESQDQEEDLSFSLQHFPSPFLDDDEYFLSQIMPLQYPCMASHGGQAEIDTYNSVGVTNMKSTEISSSTNESERSPPQITQDVNKQRRTGKKDRHTKIYTAQGLRARRMRLSLQIARQFFDLQDMLGFDKASKTIEWLFSKSKKAIKDLMPKNHPPQVVEKNNGEKLSERKSFVGIGEKNNRKSRKGANNSNARETRDKARARARERTREKMRMRLQLNSCTSLTQLGSSSGLNSTPFETGDELSSRTEEKNSPLESGSPSNIRDLASGVGVVEKYLGWFESSSRSCSNVDYQEDAAVSGILGNMEINRSIINPTGSGTTSMYQLTGKVYEENDSFNIHFQSW</sequence>
<dbReference type="AlphaFoldDB" id="A0AA88VL48"/>
<comment type="caution">
    <text evidence="10">The sequence shown here is derived from an EMBL/GenBank/DDBJ whole genome shotgun (WGS) entry which is preliminary data.</text>
</comment>
<evidence type="ECO:0000256" key="4">
    <source>
        <dbReference type="ARBA" id="ARBA00023125"/>
    </source>
</evidence>
<evidence type="ECO:0000256" key="5">
    <source>
        <dbReference type="ARBA" id="ARBA00023163"/>
    </source>
</evidence>
<feature type="compositionally biased region" description="Low complexity" evidence="7">
    <location>
        <begin position="246"/>
        <end position="262"/>
    </location>
</feature>
<evidence type="ECO:0000256" key="6">
    <source>
        <dbReference type="ARBA" id="ARBA00023242"/>
    </source>
</evidence>
<proteinExistence type="predicted"/>
<name>A0AA88VL48_9ASTE</name>
<dbReference type="GO" id="GO:0043565">
    <property type="term" value="F:sequence-specific DNA binding"/>
    <property type="evidence" value="ECO:0007669"/>
    <property type="project" value="TreeGrafter"/>
</dbReference>
<dbReference type="PANTHER" id="PTHR31072:SF87">
    <property type="entry name" value="TRANSCRIPTION FACTOR TCP12"/>
    <property type="match status" value="1"/>
</dbReference>
<dbReference type="PROSITE" id="PS51370">
    <property type="entry name" value="R"/>
    <property type="match status" value="1"/>
</dbReference>
<dbReference type="Proteomes" id="UP001188597">
    <property type="component" value="Unassembled WGS sequence"/>
</dbReference>
<feature type="compositionally biased region" description="Basic and acidic residues" evidence="7">
    <location>
        <begin position="220"/>
        <end position="239"/>
    </location>
</feature>
<evidence type="ECO:0000256" key="7">
    <source>
        <dbReference type="SAM" id="MobiDB-lite"/>
    </source>
</evidence>
<feature type="region of interest" description="Disordered" evidence="7">
    <location>
        <begin position="89"/>
        <end position="120"/>
    </location>
</feature>
<evidence type="ECO:0000256" key="2">
    <source>
        <dbReference type="ARBA" id="ARBA00022473"/>
    </source>
</evidence>